<organism evidence="2 3">
    <name type="scientific">Hymenobacter endophyticus</name>
    <dbReference type="NCBI Taxonomy" id="3076335"/>
    <lineage>
        <taxon>Bacteria</taxon>
        <taxon>Pseudomonadati</taxon>
        <taxon>Bacteroidota</taxon>
        <taxon>Cytophagia</taxon>
        <taxon>Cytophagales</taxon>
        <taxon>Hymenobacteraceae</taxon>
        <taxon>Hymenobacter</taxon>
    </lineage>
</organism>
<dbReference type="EMBL" id="JAWDJT010000011">
    <property type="protein sequence ID" value="MDU0371872.1"/>
    <property type="molecule type" value="Genomic_DNA"/>
</dbReference>
<dbReference type="Proteomes" id="UP001250698">
    <property type="component" value="Unassembled WGS sequence"/>
</dbReference>
<accession>A0ABU3TKH6</accession>
<feature type="chain" id="PRO_5046865566" evidence="1">
    <location>
        <begin position="25"/>
        <end position="482"/>
    </location>
</feature>
<evidence type="ECO:0000313" key="3">
    <source>
        <dbReference type="Proteomes" id="UP001250698"/>
    </source>
</evidence>
<feature type="signal peptide" evidence="1">
    <location>
        <begin position="1"/>
        <end position="24"/>
    </location>
</feature>
<protein>
    <submittedName>
        <fullName evidence="2">T9SS type A sorting domain-containing protein</fullName>
    </submittedName>
</protein>
<evidence type="ECO:0000256" key="1">
    <source>
        <dbReference type="SAM" id="SignalP"/>
    </source>
</evidence>
<proteinExistence type="predicted"/>
<evidence type="ECO:0000313" key="2">
    <source>
        <dbReference type="EMBL" id="MDU0371872.1"/>
    </source>
</evidence>
<sequence length="482" mass="52762">MKAVCILRLGICVLLLCSSFAANATHYLAGTITYRRLAQPSQYEVQVILYTDTTPGAVDEPVTTLNCLPNLEAGCAAAVKNGFTLRIPRQRFEQVGVAQCGALNLRKNYYTGVVTLPPNRWTLLVDNVNRRAGVLNINTSENSSGTISATLDNSTGLVNNSPEFVSTDVPVLNGTQYHQLTAKVAEADGDSVAYEFVTPMEGLTAQNCPRPSAGFVQPPHFRLNAITGLLETVPFTLMQGNYVMLIQANEFRRLNGTWTKIGSIQYDVIYTVRTDFSSNRNPRFTALQRGTSTLDFTRPIPINPGQTVDLTLTGTDPDAGQQLRFSSSTPLLYSALYPSVTFPSIQSVAASQARFTWQVPTSLPLGRYTFSVTVNDDSCPQNGREIRAITIEVTNRVITGSAAPRATLLTAYPTPFREQVQFTLEKPGTQLITVFDGLGRFVAQFTSRPDGTVQWQPTATLAPGLYVARTADGHQQFRLLRE</sequence>
<dbReference type="RefSeq" id="WP_315999331.1">
    <property type="nucleotide sequence ID" value="NZ_JAWDJT010000011.1"/>
</dbReference>
<gene>
    <name evidence="2" type="ORF">ROI90_15820</name>
</gene>
<comment type="caution">
    <text evidence="2">The sequence shown here is derived from an EMBL/GenBank/DDBJ whole genome shotgun (WGS) entry which is preliminary data.</text>
</comment>
<name>A0ABU3TKH6_9BACT</name>
<keyword evidence="1" id="KW-0732">Signal</keyword>
<reference evidence="2 3" key="1">
    <citation type="submission" date="2023-10" db="EMBL/GenBank/DDBJ databases">
        <title>Hymenobacter endophyticus sp. nov., an isolate from the leaf tissues of wheat.</title>
        <authorList>
            <person name="Dai Y."/>
        </authorList>
    </citation>
    <scope>NUCLEOTIDE SEQUENCE [LARGE SCALE GENOMIC DNA]</scope>
    <source>
        <strain evidence="2 3">ZK17L-C2</strain>
    </source>
</reference>
<keyword evidence="3" id="KW-1185">Reference proteome</keyword>